<dbReference type="AlphaFoldDB" id="A0A291T8R1"/>
<dbReference type="Pfam" id="PF21688">
    <property type="entry name" value="FAD-depend_C"/>
    <property type="match status" value="1"/>
</dbReference>
<protein>
    <recommendedName>
        <fullName evidence="1">FAD-dependent protein C-terminal domain-containing protein</fullName>
    </recommendedName>
</protein>
<dbReference type="EMBL" id="CP023819">
    <property type="protein sequence ID" value="ATL89450.1"/>
    <property type="molecule type" value="Genomic_DNA"/>
</dbReference>
<feature type="domain" description="FAD-dependent protein C-terminal" evidence="1">
    <location>
        <begin position="279"/>
        <end position="475"/>
    </location>
</feature>
<dbReference type="PANTHER" id="PTHR42842">
    <property type="entry name" value="FAD/NAD(P)-BINDING OXIDOREDUCTASE"/>
    <property type="match status" value="1"/>
</dbReference>
<reference evidence="2 3" key="1">
    <citation type="submission" date="2017-10" db="EMBL/GenBank/DDBJ databases">
        <title>Complete Genome Sequence of Faecalibacterium prausnitzii isolated from the gut of healthy adult Indian.</title>
        <authorList>
            <person name="Bag S."/>
            <person name="Ghosh T.S."/>
            <person name="Das B."/>
        </authorList>
    </citation>
    <scope>NUCLEOTIDE SEQUENCE [LARGE SCALE GENOMIC DNA]</scope>
    <source>
        <strain evidence="2 3">Indica</strain>
    </source>
</reference>
<dbReference type="RefSeq" id="WP_098922856.1">
    <property type="nucleotide sequence ID" value="NZ_CP023819.1"/>
</dbReference>
<dbReference type="PANTHER" id="PTHR42842:SF3">
    <property type="entry name" value="FAD_NAD(P)-BINDING OXIDOREDUCTASE FAMILY PROTEIN"/>
    <property type="match status" value="1"/>
</dbReference>
<dbReference type="Gene3D" id="3.50.50.60">
    <property type="entry name" value="FAD/NAD(P)-binding domain"/>
    <property type="match status" value="2"/>
</dbReference>
<dbReference type="Proteomes" id="UP000223709">
    <property type="component" value="Chromosome"/>
</dbReference>
<name>A0A291T8R1_9FIRM</name>
<dbReference type="InterPro" id="IPR028348">
    <property type="entry name" value="FAD-binding_protein"/>
</dbReference>
<evidence type="ECO:0000259" key="1">
    <source>
        <dbReference type="Pfam" id="PF21688"/>
    </source>
</evidence>
<evidence type="ECO:0000313" key="3">
    <source>
        <dbReference type="Proteomes" id="UP000223709"/>
    </source>
</evidence>
<proteinExistence type="predicted"/>
<dbReference type="Gene3D" id="3.30.70.2700">
    <property type="match status" value="1"/>
</dbReference>
<sequence length="531" mass="56397">MILVRDIRLPLSAGEPQAFEKALHLARIPRSKAAHLGVARLSVDARHGQPKLVYTIAVTLKDEGEESAYAGASPCVAIRGKTDFSVQNGTQRLPHRPVVCGLGPAGLFAALLLARQGYKPIVLERGPALDERVKAVEHFSATGELDPNANIQFGEGGAGTFSDGKLTTRIGDELCGFVTEVFLQHGAPAEIAWKQKPHVGTDLLRGVITSIRREIEALGGEVHFNTALTGFEQKNGRLTGIFTTGGTFPCEALVFAVGHSARDTFGMLMDSGLVLECKPFSVGFRAEHLQSEIEKSLYHEAAGHPALPRGEYQLSQHVGDRCVYTFCMCPGGQVVASASEEDHVVTNGMSYHARDGKNANAAVVVSVGAEDFAGDPRRAIAFQRELEAKAYAAGRRGGAYAAPAENVQSFLEGKGRLNIGRVEPTYDRGVVAADLGALLPGELADTLRAGLRAYERKIAGYTAPEAILTGLETRTSSPVRLKREETLESAQLAGLYPCGEGAGYAGGIMSAAVDGLRVARAIIGRYAPAEG</sequence>
<organism evidence="2 3">
    <name type="scientific">Faecalibacterium prausnitzii</name>
    <dbReference type="NCBI Taxonomy" id="853"/>
    <lineage>
        <taxon>Bacteria</taxon>
        <taxon>Bacillati</taxon>
        <taxon>Bacillota</taxon>
        <taxon>Clostridia</taxon>
        <taxon>Eubacteriales</taxon>
        <taxon>Oscillospiraceae</taxon>
        <taxon>Faecalibacterium</taxon>
    </lineage>
</organism>
<accession>A0A291T8R1</accession>
<dbReference type="InterPro" id="IPR036188">
    <property type="entry name" value="FAD/NAD-bd_sf"/>
</dbReference>
<evidence type="ECO:0000313" key="2">
    <source>
        <dbReference type="EMBL" id="ATL89450.1"/>
    </source>
</evidence>
<dbReference type="PIRSF" id="PIRSF038984">
    <property type="entry name" value="FAD_binding_protein"/>
    <property type="match status" value="1"/>
</dbReference>
<gene>
    <name evidence="2" type="ORF">CRH10_03540</name>
</gene>
<dbReference type="SUPFAM" id="SSF51905">
    <property type="entry name" value="FAD/NAD(P)-binding domain"/>
    <property type="match status" value="1"/>
</dbReference>
<dbReference type="InterPro" id="IPR049516">
    <property type="entry name" value="FAD-depend_C"/>
</dbReference>